<dbReference type="PRINTS" id="PR00412">
    <property type="entry name" value="EPOXHYDRLASE"/>
</dbReference>
<dbReference type="InterPro" id="IPR029058">
    <property type="entry name" value="AB_hydrolase_fold"/>
</dbReference>
<dbReference type="EMBL" id="BDSP01000043">
    <property type="protein sequence ID" value="GAX11634.1"/>
    <property type="molecule type" value="Genomic_DNA"/>
</dbReference>
<evidence type="ECO:0000313" key="5">
    <source>
        <dbReference type="Proteomes" id="UP000198406"/>
    </source>
</evidence>
<dbReference type="Gene3D" id="3.40.50.1820">
    <property type="entry name" value="alpha/beta hydrolase"/>
    <property type="match status" value="1"/>
</dbReference>
<dbReference type="GO" id="GO:0052689">
    <property type="term" value="F:carboxylic ester hydrolase activity"/>
    <property type="evidence" value="ECO:0007669"/>
    <property type="project" value="TreeGrafter"/>
</dbReference>
<keyword evidence="2 4" id="KW-0378">Hydrolase</keyword>
<evidence type="ECO:0000256" key="2">
    <source>
        <dbReference type="ARBA" id="ARBA00022801"/>
    </source>
</evidence>
<gene>
    <name evidence="4" type="ORF">FisN_30Lh007</name>
</gene>
<dbReference type="FunCoup" id="A0A1Z5JCA1">
    <property type="interactions" value="250"/>
</dbReference>
<comment type="similarity">
    <text evidence="1">Belongs to the AB hydrolase superfamily.</text>
</comment>
<accession>A0A1Z5JCA1</accession>
<name>A0A1Z5JCA1_FISSO</name>
<dbReference type="PRINTS" id="PR00111">
    <property type="entry name" value="ABHYDROLASE"/>
</dbReference>
<sequence>MAAFSTAVNTVDLHYTDFVLPEPNAADAPPVLLLHGLLGNRRNFATIGRSLAQQLEKPRRVTAVDLRNHGDTAATQAVPEMTYTDMAADVLQFLDRHGIDRAVLVGHSMGGKVAQTVALTAPERVDGLVVLDIAPVPYTQEDAPWKAVVDILFLLDRIPVGSSKKEVDQLLLPAIPDSALRAFILTNWGAKESNWKIPISSIVKQIEALASFDIDPSVHQYHGDVFLIHGGQSRFVRHAYMDRIGEYFPNHLLTTIKGAGHWVHAEAPQDTTALLKRFLDR</sequence>
<dbReference type="PANTHER" id="PTHR46118">
    <property type="entry name" value="PROTEIN ABHD11"/>
    <property type="match status" value="1"/>
</dbReference>
<organism evidence="4 5">
    <name type="scientific">Fistulifera solaris</name>
    <name type="common">Oleaginous diatom</name>
    <dbReference type="NCBI Taxonomy" id="1519565"/>
    <lineage>
        <taxon>Eukaryota</taxon>
        <taxon>Sar</taxon>
        <taxon>Stramenopiles</taxon>
        <taxon>Ochrophyta</taxon>
        <taxon>Bacillariophyta</taxon>
        <taxon>Bacillariophyceae</taxon>
        <taxon>Bacillariophycidae</taxon>
        <taxon>Naviculales</taxon>
        <taxon>Naviculaceae</taxon>
        <taxon>Fistulifera</taxon>
    </lineage>
</organism>
<feature type="domain" description="AB hydrolase-1" evidence="3">
    <location>
        <begin position="29"/>
        <end position="268"/>
    </location>
</feature>
<protein>
    <submittedName>
        <fullName evidence="4">Abhydrolase domain-containing protein 11</fullName>
    </submittedName>
</protein>
<dbReference type="AlphaFoldDB" id="A0A1Z5JCA1"/>
<evidence type="ECO:0000313" key="4">
    <source>
        <dbReference type="EMBL" id="GAX11634.1"/>
    </source>
</evidence>
<comment type="caution">
    <text evidence="4">The sequence shown here is derived from an EMBL/GenBank/DDBJ whole genome shotgun (WGS) entry which is preliminary data.</text>
</comment>
<dbReference type="Proteomes" id="UP000198406">
    <property type="component" value="Unassembled WGS sequence"/>
</dbReference>
<proteinExistence type="inferred from homology"/>
<evidence type="ECO:0000256" key="1">
    <source>
        <dbReference type="ARBA" id="ARBA00008645"/>
    </source>
</evidence>
<dbReference type="InParanoid" id="A0A1Z5JCA1"/>
<evidence type="ECO:0000259" key="3">
    <source>
        <dbReference type="Pfam" id="PF00561"/>
    </source>
</evidence>
<dbReference type="SUPFAM" id="SSF53474">
    <property type="entry name" value="alpha/beta-Hydrolases"/>
    <property type="match status" value="1"/>
</dbReference>
<dbReference type="Pfam" id="PF00561">
    <property type="entry name" value="Abhydrolase_1"/>
    <property type="match status" value="1"/>
</dbReference>
<dbReference type="OrthoDB" id="194865at2759"/>
<dbReference type="InterPro" id="IPR000639">
    <property type="entry name" value="Epox_hydrolase-like"/>
</dbReference>
<reference evidence="4 5" key="1">
    <citation type="journal article" date="2015" name="Plant Cell">
        <title>Oil accumulation by the oleaginous diatom Fistulifera solaris as revealed by the genome and transcriptome.</title>
        <authorList>
            <person name="Tanaka T."/>
            <person name="Maeda Y."/>
            <person name="Veluchamy A."/>
            <person name="Tanaka M."/>
            <person name="Abida H."/>
            <person name="Marechal E."/>
            <person name="Bowler C."/>
            <person name="Muto M."/>
            <person name="Sunaga Y."/>
            <person name="Tanaka M."/>
            <person name="Yoshino T."/>
            <person name="Taniguchi T."/>
            <person name="Fukuda Y."/>
            <person name="Nemoto M."/>
            <person name="Matsumoto M."/>
            <person name="Wong P.S."/>
            <person name="Aburatani S."/>
            <person name="Fujibuchi W."/>
        </authorList>
    </citation>
    <scope>NUCLEOTIDE SEQUENCE [LARGE SCALE GENOMIC DNA]</scope>
    <source>
        <strain evidence="4 5">JPCC DA0580</strain>
    </source>
</reference>
<keyword evidence="5" id="KW-1185">Reference proteome</keyword>
<dbReference type="PANTHER" id="PTHR46118:SF4">
    <property type="entry name" value="PROTEIN ABHD11"/>
    <property type="match status" value="1"/>
</dbReference>
<dbReference type="InterPro" id="IPR000073">
    <property type="entry name" value="AB_hydrolase_1"/>
</dbReference>